<evidence type="ECO:0000313" key="1">
    <source>
        <dbReference type="EMBL" id="MCX3059113.1"/>
    </source>
</evidence>
<proteinExistence type="predicted"/>
<dbReference type="InterPro" id="IPR021373">
    <property type="entry name" value="DUF2993"/>
</dbReference>
<dbReference type="Pfam" id="PF11209">
    <property type="entry name" value="LmeA"/>
    <property type="match status" value="1"/>
</dbReference>
<organism evidence="1 2">
    <name type="scientific">Streptomyces beihaiensis</name>
    <dbReference type="NCBI Taxonomy" id="2984495"/>
    <lineage>
        <taxon>Bacteria</taxon>
        <taxon>Bacillati</taxon>
        <taxon>Actinomycetota</taxon>
        <taxon>Actinomycetes</taxon>
        <taxon>Kitasatosporales</taxon>
        <taxon>Streptomycetaceae</taxon>
        <taxon>Streptomyces</taxon>
    </lineage>
</organism>
<accession>A0ABT3TSX0</accession>
<name>A0ABT3TSX0_9ACTN</name>
<keyword evidence="2" id="KW-1185">Reference proteome</keyword>
<dbReference type="EMBL" id="JAPHNL010000034">
    <property type="protein sequence ID" value="MCX3059113.1"/>
    <property type="molecule type" value="Genomic_DNA"/>
</dbReference>
<comment type="caution">
    <text evidence="1">The sequence shown here is derived from an EMBL/GenBank/DDBJ whole genome shotgun (WGS) entry which is preliminary data.</text>
</comment>
<protein>
    <submittedName>
        <fullName evidence="1">DUF2993 domain-containing protein</fullName>
    </submittedName>
</protein>
<dbReference type="Proteomes" id="UP001163064">
    <property type="component" value="Unassembled WGS sequence"/>
</dbReference>
<evidence type="ECO:0000313" key="2">
    <source>
        <dbReference type="Proteomes" id="UP001163064"/>
    </source>
</evidence>
<reference evidence="1" key="1">
    <citation type="submission" date="2022-10" db="EMBL/GenBank/DDBJ databases">
        <title>Streptomyces beihaiensis sp. nov., a chitin degrading actinobacterium, isolated from shrimp pond soil.</title>
        <authorList>
            <person name="Xie J."/>
            <person name="Shen N."/>
        </authorList>
    </citation>
    <scope>NUCLEOTIDE SEQUENCE</scope>
    <source>
        <strain evidence="1">GXMU-J5</strain>
    </source>
</reference>
<dbReference type="RefSeq" id="WP_266596627.1">
    <property type="nucleotide sequence ID" value="NZ_JAPHNL010000034.1"/>
</dbReference>
<gene>
    <name evidence="1" type="ORF">OFY01_04895</name>
</gene>
<sequence length="242" mass="25150">MRALRILLIVVVVLGGLFVIADRVAVHFAESEAADKVRTSEGLADTPDVSIKGFPFLTQAAGGTLDDVEIGIQEYDAKADGNSVHITDLRAEMRDVKFDSSYSSATAGSATGTAHVSYDELLKAVAQQKPAPVAPGITAKITGLAYGGPGKVKVTVTLRTPLGSVTPTVLSTVKVVGGKVSAHADSLPKVHALDLAENRVRAVTDFRQAIDNLPAGISLDNVEPGRNGVEISVKGSDLKLVG</sequence>